<sequence>CIEEMMCTPSNQVSLCRTLQRVAVEAELGRSLVVLDLWLSLYVDS</sequence>
<reference evidence="1" key="3">
    <citation type="journal article" date="2017" name="Nature">
        <title>Genome sequence of the progenitor of the wheat D genome Aegilops tauschii.</title>
        <authorList>
            <person name="Luo M.C."/>
            <person name="Gu Y.Q."/>
            <person name="Puiu D."/>
            <person name="Wang H."/>
            <person name="Twardziok S.O."/>
            <person name="Deal K.R."/>
            <person name="Huo N."/>
            <person name="Zhu T."/>
            <person name="Wang L."/>
            <person name="Wang Y."/>
            <person name="McGuire P.E."/>
            <person name="Liu S."/>
            <person name="Long H."/>
            <person name="Ramasamy R.K."/>
            <person name="Rodriguez J.C."/>
            <person name="Van S.L."/>
            <person name="Yuan L."/>
            <person name="Wang Z."/>
            <person name="Xia Z."/>
            <person name="Xiao L."/>
            <person name="Anderson O.D."/>
            <person name="Ouyang S."/>
            <person name="Liang Y."/>
            <person name="Zimin A.V."/>
            <person name="Pertea G."/>
            <person name="Qi P."/>
            <person name="Bennetzen J.L."/>
            <person name="Dai X."/>
            <person name="Dawson M.W."/>
            <person name="Muller H.G."/>
            <person name="Kugler K."/>
            <person name="Rivarola-Duarte L."/>
            <person name="Spannagl M."/>
            <person name="Mayer K.F.X."/>
            <person name="Lu F.H."/>
            <person name="Bevan M.W."/>
            <person name="Leroy P."/>
            <person name="Li P."/>
            <person name="You F.M."/>
            <person name="Sun Q."/>
            <person name="Liu Z."/>
            <person name="Lyons E."/>
            <person name="Wicker T."/>
            <person name="Salzberg S.L."/>
            <person name="Devos K.M."/>
            <person name="Dvorak J."/>
        </authorList>
    </citation>
    <scope>NUCLEOTIDE SEQUENCE [LARGE SCALE GENOMIC DNA]</scope>
    <source>
        <strain evidence="1">cv. AL8/78</strain>
    </source>
</reference>
<dbReference type="AlphaFoldDB" id="A0A453RR14"/>
<reference evidence="2" key="1">
    <citation type="journal article" date="2014" name="Science">
        <title>Ancient hybridizations among the ancestral genomes of bread wheat.</title>
        <authorList>
            <consortium name="International Wheat Genome Sequencing Consortium,"/>
            <person name="Marcussen T."/>
            <person name="Sandve S.R."/>
            <person name="Heier L."/>
            <person name="Spannagl M."/>
            <person name="Pfeifer M."/>
            <person name="Jakobsen K.S."/>
            <person name="Wulff B.B."/>
            <person name="Steuernagel B."/>
            <person name="Mayer K.F."/>
            <person name="Olsen O.A."/>
        </authorList>
    </citation>
    <scope>NUCLEOTIDE SEQUENCE [LARGE SCALE GENOMIC DNA]</scope>
    <source>
        <strain evidence="2">cv. AL8/78</strain>
    </source>
</reference>
<evidence type="ECO:0000313" key="1">
    <source>
        <dbReference type="EnsemblPlants" id="AET7Gv20668800.23"/>
    </source>
</evidence>
<organism evidence="1 2">
    <name type="scientific">Aegilops tauschii subsp. strangulata</name>
    <name type="common">Goatgrass</name>
    <dbReference type="NCBI Taxonomy" id="200361"/>
    <lineage>
        <taxon>Eukaryota</taxon>
        <taxon>Viridiplantae</taxon>
        <taxon>Streptophyta</taxon>
        <taxon>Embryophyta</taxon>
        <taxon>Tracheophyta</taxon>
        <taxon>Spermatophyta</taxon>
        <taxon>Magnoliopsida</taxon>
        <taxon>Liliopsida</taxon>
        <taxon>Poales</taxon>
        <taxon>Poaceae</taxon>
        <taxon>BOP clade</taxon>
        <taxon>Pooideae</taxon>
        <taxon>Triticodae</taxon>
        <taxon>Triticeae</taxon>
        <taxon>Triticinae</taxon>
        <taxon>Aegilops</taxon>
    </lineage>
</organism>
<name>A0A453RR14_AEGTS</name>
<proteinExistence type="predicted"/>
<protein>
    <submittedName>
        <fullName evidence="1">Uncharacterized protein</fullName>
    </submittedName>
</protein>
<evidence type="ECO:0000313" key="2">
    <source>
        <dbReference type="Proteomes" id="UP000015105"/>
    </source>
</evidence>
<reference evidence="1" key="4">
    <citation type="submission" date="2019-03" db="UniProtKB">
        <authorList>
            <consortium name="EnsemblPlants"/>
        </authorList>
    </citation>
    <scope>IDENTIFICATION</scope>
</reference>
<dbReference type="Proteomes" id="UP000015105">
    <property type="component" value="Chromosome 7D"/>
</dbReference>
<reference evidence="2" key="2">
    <citation type="journal article" date="2017" name="Nat. Plants">
        <title>The Aegilops tauschii genome reveals multiple impacts of transposons.</title>
        <authorList>
            <person name="Zhao G."/>
            <person name="Zou C."/>
            <person name="Li K."/>
            <person name="Wang K."/>
            <person name="Li T."/>
            <person name="Gao L."/>
            <person name="Zhang X."/>
            <person name="Wang H."/>
            <person name="Yang Z."/>
            <person name="Liu X."/>
            <person name="Jiang W."/>
            <person name="Mao L."/>
            <person name="Kong X."/>
            <person name="Jiao Y."/>
            <person name="Jia J."/>
        </authorList>
    </citation>
    <scope>NUCLEOTIDE SEQUENCE [LARGE SCALE GENOMIC DNA]</scope>
    <source>
        <strain evidence="2">cv. AL8/78</strain>
    </source>
</reference>
<dbReference type="Gramene" id="AET7Gv20668800.23">
    <property type="protein sequence ID" value="AET7Gv20668800.23"/>
    <property type="gene ID" value="AET7Gv20668800"/>
</dbReference>
<reference evidence="1" key="5">
    <citation type="journal article" date="2021" name="G3 (Bethesda)">
        <title>Aegilops tauschii genome assembly Aet v5.0 features greater sequence contiguity and improved annotation.</title>
        <authorList>
            <person name="Wang L."/>
            <person name="Zhu T."/>
            <person name="Rodriguez J.C."/>
            <person name="Deal K.R."/>
            <person name="Dubcovsky J."/>
            <person name="McGuire P.E."/>
            <person name="Lux T."/>
            <person name="Spannagl M."/>
            <person name="Mayer K.F.X."/>
            <person name="Baldrich P."/>
            <person name="Meyers B.C."/>
            <person name="Huo N."/>
            <person name="Gu Y.Q."/>
            <person name="Zhou H."/>
            <person name="Devos K.M."/>
            <person name="Bennetzen J.L."/>
            <person name="Unver T."/>
            <person name="Budak H."/>
            <person name="Gulick P.J."/>
            <person name="Galiba G."/>
            <person name="Kalapos B."/>
            <person name="Nelson D.R."/>
            <person name="Li P."/>
            <person name="You F.M."/>
            <person name="Luo M.C."/>
            <person name="Dvorak J."/>
        </authorList>
    </citation>
    <scope>NUCLEOTIDE SEQUENCE [LARGE SCALE GENOMIC DNA]</scope>
    <source>
        <strain evidence="1">cv. AL8/78</strain>
    </source>
</reference>
<accession>A0A453RR14</accession>
<dbReference type="EnsemblPlants" id="AET7Gv20668800.23">
    <property type="protein sequence ID" value="AET7Gv20668800.23"/>
    <property type="gene ID" value="AET7Gv20668800"/>
</dbReference>
<keyword evidence="2" id="KW-1185">Reference proteome</keyword>